<comment type="caution">
    <text evidence="5">The sequence shown here is derived from an EMBL/GenBank/DDBJ whole genome shotgun (WGS) entry which is preliminary data.</text>
</comment>
<proteinExistence type="predicted"/>
<keyword evidence="2" id="KW-0238">DNA-binding</keyword>
<evidence type="ECO:0000313" key="6">
    <source>
        <dbReference type="Proteomes" id="UP000307943"/>
    </source>
</evidence>
<dbReference type="OrthoDB" id="345364at2"/>
<protein>
    <submittedName>
        <fullName evidence="5">AraC family transcriptional regulator</fullName>
    </submittedName>
</protein>
<evidence type="ECO:0000313" key="5">
    <source>
        <dbReference type="EMBL" id="TNJ64473.1"/>
    </source>
</evidence>
<name>A0A5C4T5Y1_9BACL</name>
<evidence type="ECO:0000256" key="3">
    <source>
        <dbReference type="ARBA" id="ARBA00023163"/>
    </source>
</evidence>
<dbReference type="PANTHER" id="PTHR43280:SF2">
    <property type="entry name" value="HTH-TYPE TRANSCRIPTIONAL REGULATOR EXSA"/>
    <property type="match status" value="1"/>
</dbReference>
<sequence>MHSSEASLLYAGYSRHSEPYYANFKKGLNFYLFRLQLEGGCMAWINDQFTPIVPGDLLLYGPGEAYELQIEPRKGGKRSISADIYFVCTGHKIDEWWRRGSFPTKVNISFDDGLINLWRHIVSEKRKRPGKRSDLLNSLAWALCLSIEQAVNETAKEKEGKEAFIAYIMKQYIEKNATKPLTLEIISRNAGLSVSRACHLFKATFGQSMMDYCIEIRMSMACEYILYSSLSLERIAELAGFRNYPYFCRAFRMRFGMSPKQYRLSR</sequence>
<gene>
    <name evidence="5" type="ORF">FE784_20340</name>
</gene>
<dbReference type="InterPro" id="IPR018062">
    <property type="entry name" value="HTH_AraC-typ_CS"/>
</dbReference>
<dbReference type="PANTHER" id="PTHR43280">
    <property type="entry name" value="ARAC-FAMILY TRANSCRIPTIONAL REGULATOR"/>
    <property type="match status" value="1"/>
</dbReference>
<feature type="domain" description="HTH araC/xylS-type" evidence="4">
    <location>
        <begin position="167"/>
        <end position="265"/>
    </location>
</feature>
<accession>A0A5C4T5Y1</accession>
<dbReference type="GO" id="GO:0003700">
    <property type="term" value="F:DNA-binding transcription factor activity"/>
    <property type="evidence" value="ECO:0007669"/>
    <property type="project" value="InterPro"/>
</dbReference>
<dbReference type="PROSITE" id="PS00041">
    <property type="entry name" value="HTH_ARAC_FAMILY_1"/>
    <property type="match status" value="1"/>
</dbReference>
<dbReference type="SUPFAM" id="SSF51215">
    <property type="entry name" value="Regulatory protein AraC"/>
    <property type="match status" value="1"/>
</dbReference>
<dbReference type="Gene3D" id="1.10.10.60">
    <property type="entry name" value="Homeodomain-like"/>
    <property type="match status" value="2"/>
</dbReference>
<dbReference type="RefSeq" id="WP_139604066.1">
    <property type="nucleotide sequence ID" value="NZ_VDCQ01000029.1"/>
</dbReference>
<dbReference type="InterPro" id="IPR009057">
    <property type="entry name" value="Homeodomain-like_sf"/>
</dbReference>
<dbReference type="EMBL" id="VDCQ01000029">
    <property type="protein sequence ID" value="TNJ64473.1"/>
    <property type="molecule type" value="Genomic_DNA"/>
</dbReference>
<dbReference type="PRINTS" id="PR00032">
    <property type="entry name" value="HTHARAC"/>
</dbReference>
<reference evidence="5 6" key="1">
    <citation type="submission" date="2019-05" db="EMBL/GenBank/DDBJ databases">
        <title>We sequenced the genome of Paenibacillus hemerocallicola KCTC 33185 for further insight into its adaptation and study the phylogeny of Paenibacillus.</title>
        <authorList>
            <person name="Narsing Rao M.P."/>
        </authorList>
    </citation>
    <scope>NUCLEOTIDE SEQUENCE [LARGE SCALE GENOMIC DNA]</scope>
    <source>
        <strain evidence="5 6">KCTC 33185</strain>
    </source>
</reference>
<keyword evidence="3" id="KW-0804">Transcription</keyword>
<keyword evidence="1" id="KW-0805">Transcription regulation</keyword>
<dbReference type="InterPro" id="IPR020449">
    <property type="entry name" value="Tscrpt_reg_AraC-type_HTH"/>
</dbReference>
<dbReference type="PROSITE" id="PS01124">
    <property type="entry name" value="HTH_ARAC_FAMILY_2"/>
    <property type="match status" value="1"/>
</dbReference>
<evidence type="ECO:0000256" key="2">
    <source>
        <dbReference type="ARBA" id="ARBA00023125"/>
    </source>
</evidence>
<organism evidence="5 6">
    <name type="scientific">Paenibacillus hemerocallicola</name>
    <dbReference type="NCBI Taxonomy" id="1172614"/>
    <lineage>
        <taxon>Bacteria</taxon>
        <taxon>Bacillati</taxon>
        <taxon>Bacillota</taxon>
        <taxon>Bacilli</taxon>
        <taxon>Bacillales</taxon>
        <taxon>Paenibacillaceae</taxon>
        <taxon>Paenibacillus</taxon>
    </lineage>
</organism>
<evidence type="ECO:0000259" key="4">
    <source>
        <dbReference type="PROSITE" id="PS01124"/>
    </source>
</evidence>
<dbReference type="InterPro" id="IPR018060">
    <property type="entry name" value="HTH_AraC"/>
</dbReference>
<dbReference type="SUPFAM" id="SSF46689">
    <property type="entry name" value="Homeodomain-like"/>
    <property type="match status" value="2"/>
</dbReference>
<dbReference type="Proteomes" id="UP000307943">
    <property type="component" value="Unassembled WGS sequence"/>
</dbReference>
<dbReference type="InterPro" id="IPR037923">
    <property type="entry name" value="HTH-like"/>
</dbReference>
<dbReference type="GO" id="GO:0043565">
    <property type="term" value="F:sequence-specific DNA binding"/>
    <property type="evidence" value="ECO:0007669"/>
    <property type="project" value="InterPro"/>
</dbReference>
<keyword evidence="6" id="KW-1185">Reference proteome</keyword>
<dbReference type="SMART" id="SM00342">
    <property type="entry name" value="HTH_ARAC"/>
    <property type="match status" value="1"/>
</dbReference>
<dbReference type="AlphaFoldDB" id="A0A5C4T5Y1"/>
<dbReference type="Pfam" id="PF12833">
    <property type="entry name" value="HTH_18"/>
    <property type="match status" value="1"/>
</dbReference>
<evidence type="ECO:0000256" key="1">
    <source>
        <dbReference type="ARBA" id="ARBA00023015"/>
    </source>
</evidence>